<comment type="similarity">
    <text evidence="2">Belongs to the resistance-nodulation-cell division (RND) (TC 2.A.6) family. MmpL subfamily.</text>
</comment>
<evidence type="ECO:0000256" key="2">
    <source>
        <dbReference type="ARBA" id="ARBA00010157"/>
    </source>
</evidence>
<evidence type="ECO:0000256" key="4">
    <source>
        <dbReference type="ARBA" id="ARBA00022692"/>
    </source>
</evidence>
<feature type="transmembrane region" description="Helical" evidence="7">
    <location>
        <begin position="544"/>
        <end position="567"/>
    </location>
</feature>
<feature type="transmembrane region" description="Helical" evidence="7">
    <location>
        <begin position="254"/>
        <end position="277"/>
    </location>
</feature>
<gene>
    <name evidence="9" type="ORF">M1L60_01415</name>
</gene>
<dbReference type="Pfam" id="PF03176">
    <property type="entry name" value="MMPL"/>
    <property type="match status" value="2"/>
</dbReference>
<dbReference type="Proteomes" id="UP001523369">
    <property type="component" value="Unassembled WGS sequence"/>
</dbReference>
<reference evidence="9 10" key="1">
    <citation type="submission" date="2022-06" db="EMBL/GenBank/DDBJ databases">
        <title>New Species of the Genus Actinoplanes, ActinopZanes ferrugineus.</title>
        <authorList>
            <person name="Ding P."/>
        </authorList>
    </citation>
    <scope>NUCLEOTIDE SEQUENCE [LARGE SCALE GENOMIC DNA]</scope>
    <source>
        <strain evidence="9 10">TRM88003</strain>
    </source>
</reference>
<feature type="transmembrane region" description="Helical" evidence="7">
    <location>
        <begin position="587"/>
        <end position="610"/>
    </location>
</feature>
<evidence type="ECO:0000256" key="1">
    <source>
        <dbReference type="ARBA" id="ARBA00004651"/>
    </source>
</evidence>
<protein>
    <submittedName>
        <fullName evidence="9">MMPL family transporter</fullName>
    </submittedName>
</protein>
<organism evidence="9 10">
    <name type="scientific">Paractinoplanes aksuensis</name>
    <dbReference type="NCBI Taxonomy" id="2939490"/>
    <lineage>
        <taxon>Bacteria</taxon>
        <taxon>Bacillati</taxon>
        <taxon>Actinomycetota</taxon>
        <taxon>Actinomycetes</taxon>
        <taxon>Micromonosporales</taxon>
        <taxon>Micromonosporaceae</taxon>
        <taxon>Paractinoplanes</taxon>
    </lineage>
</organism>
<keyword evidence="3" id="KW-1003">Cell membrane</keyword>
<dbReference type="PANTHER" id="PTHR33406:SF11">
    <property type="entry name" value="MEMBRANE PROTEIN SCO6666-RELATED"/>
    <property type="match status" value="1"/>
</dbReference>
<feature type="transmembrane region" description="Helical" evidence="7">
    <location>
        <begin position="483"/>
        <end position="502"/>
    </location>
</feature>
<keyword evidence="4 7" id="KW-0812">Transmembrane</keyword>
<feature type="transmembrane region" description="Helical" evidence="7">
    <location>
        <begin position="339"/>
        <end position="358"/>
    </location>
</feature>
<evidence type="ECO:0000256" key="6">
    <source>
        <dbReference type="ARBA" id="ARBA00023136"/>
    </source>
</evidence>
<dbReference type="PANTHER" id="PTHR33406">
    <property type="entry name" value="MEMBRANE PROTEIN MJ1562-RELATED"/>
    <property type="match status" value="1"/>
</dbReference>
<comment type="subcellular location">
    <subcellularLocation>
        <location evidence="1">Cell membrane</location>
        <topology evidence="1">Multi-pass membrane protein</topology>
    </subcellularLocation>
</comment>
<feature type="transmembrane region" description="Helical" evidence="7">
    <location>
        <begin position="213"/>
        <end position="233"/>
    </location>
</feature>
<dbReference type="InterPro" id="IPR000731">
    <property type="entry name" value="SSD"/>
</dbReference>
<dbReference type="InterPro" id="IPR050545">
    <property type="entry name" value="Mycobact_MmpL"/>
</dbReference>
<sequence length="669" mass="69194">MFVRLAVWSDRHRWKALLLWVLILAGVTVGARLAGSDFRNDFTLPGAESQQAQELLGSRGGGTLQVVYRDPAGLSGLEAPAGIRALPHVTGVTEPTVSADGTIAYATVTLDVPAESMPAEATRRIIDTARATGGPGRTVEVGGDAARAAEEAEGGAAEGAGLLAALVILVLLFGSLLAASLPIIIALFAVGTAIGLVTLASHVATVADFTTPLLILVGLGVGIDYALLVFSRFRGELAAGADRAAATRTALDTAGRTVFFAGTTVIVALLGLVLLGLGALQGVAVALAVTVLVTMLAALVLLPALLGLFGARLERSAAKRRRAEGRLWRRWSDAVARRPWPAVLLPFLALAALTVPVLDMRLGFADAGTDDPGKTSTRAYELLARGFGPGVNGPLVVVVPDAAAVESVRRTVAGTPGVASVTDPMRRPGDDLTTLIAIPASAPQDEATADLVTSLRGALGGAALVGGPTAAVLDVSAALSDRLPVFVTVVVGLSALLLLMLFRSVLIPLKAAVLNLLSVGAAMGVVVLVFQNGAFGVPPGPIEAYVPVMIFAIVFGLSMDYEVFLLARMHEEWERSRDAAGAIREGLATTARVVTAAAAIMVVVFGAFLLSPDRMLQQFGLGLATAVLIDAVVIRCLLLPAAMHLFGARAWWLPAGVARRLPRLALEHR</sequence>
<evidence type="ECO:0000256" key="5">
    <source>
        <dbReference type="ARBA" id="ARBA00022989"/>
    </source>
</evidence>
<feature type="transmembrane region" description="Helical" evidence="7">
    <location>
        <begin position="283"/>
        <end position="311"/>
    </location>
</feature>
<feature type="transmembrane region" description="Helical" evidence="7">
    <location>
        <begin position="616"/>
        <end position="639"/>
    </location>
</feature>
<evidence type="ECO:0000313" key="10">
    <source>
        <dbReference type="Proteomes" id="UP001523369"/>
    </source>
</evidence>
<comment type="caution">
    <text evidence="9">The sequence shown here is derived from an EMBL/GenBank/DDBJ whole genome shotgun (WGS) entry which is preliminary data.</text>
</comment>
<feature type="transmembrane region" description="Helical" evidence="7">
    <location>
        <begin position="159"/>
        <end position="178"/>
    </location>
</feature>
<dbReference type="InterPro" id="IPR004869">
    <property type="entry name" value="MMPL_dom"/>
</dbReference>
<evidence type="ECO:0000256" key="3">
    <source>
        <dbReference type="ARBA" id="ARBA00022475"/>
    </source>
</evidence>
<dbReference type="EMBL" id="JAMYJR010000001">
    <property type="protein sequence ID" value="MCO8269244.1"/>
    <property type="molecule type" value="Genomic_DNA"/>
</dbReference>
<feature type="transmembrane region" description="Helical" evidence="7">
    <location>
        <begin position="185"/>
        <end position="207"/>
    </location>
</feature>
<dbReference type="PROSITE" id="PS50156">
    <property type="entry name" value="SSD"/>
    <property type="match status" value="1"/>
</dbReference>
<dbReference type="RefSeq" id="WP_253235384.1">
    <property type="nucleotide sequence ID" value="NZ_JAMYJR010000001.1"/>
</dbReference>
<evidence type="ECO:0000259" key="8">
    <source>
        <dbReference type="PROSITE" id="PS50156"/>
    </source>
</evidence>
<proteinExistence type="inferred from homology"/>
<keyword evidence="5 7" id="KW-1133">Transmembrane helix</keyword>
<feature type="domain" description="SSD" evidence="8">
    <location>
        <begin position="183"/>
        <end position="308"/>
    </location>
</feature>
<evidence type="ECO:0000313" key="9">
    <source>
        <dbReference type="EMBL" id="MCO8269244.1"/>
    </source>
</evidence>
<dbReference type="Gene3D" id="1.20.1640.10">
    <property type="entry name" value="Multidrug efflux transporter AcrB transmembrane domain"/>
    <property type="match status" value="2"/>
</dbReference>
<evidence type="ECO:0000256" key="7">
    <source>
        <dbReference type="SAM" id="Phobius"/>
    </source>
</evidence>
<dbReference type="SUPFAM" id="SSF82866">
    <property type="entry name" value="Multidrug efflux transporter AcrB transmembrane domain"/>
    <property type="match status" value="2"/>
</dbReference>
<feature type="transmembrane region" description="Helical" evidence="7">
    <location>
        <begin position="514"/>
        <end position="532"/>
    </location>
</feature>
<keyword evidence="10" id="KW-1185">Reference proteome</keyword>
<keyword evidence="6 7" id="KW-0472">Membrane</keyword>
<accession>A0ABT1DEJ6</accession>
<name>A0ABT1DEJ6_9ACTN</name>